<dbReference type="GO" id="GO:0004197">
    <property type="term" value="F:cysteine-type endopeptidase activity"/>
    <property type="evidence" value="ECO:0007669"/>
    <property type="project" value="InterPro"/>
</dbReference>
<dbReference type="PANTHER" id="PTHR43215:SF14">
    <property type="entry name" value="RADIAL SPOKE HEAD 1 HOMOLOG"/>
    <property type="match status" value="1"/>
</dbReference>
<dbReference type="Pfam" id="PF01650">
    <property type="entry name" value="Peptidase_C13"/>
    <property type="match status" value="1"/>
</dbReference>
<dbReference type="PROSITE" id="PS50208">
    <property type="entry name" value="CASPASE_P20"/>
    <property type="match status" value="1"/>
</dbReference>
<name>A0A9X1VZU5_9GAMM</name>
<dbReference type="EMBL" id="JALGRD010000001">
    <property type="protein sequence ID" value="MCJ0971848.1"/>
    <property type="molecule type" value="Genomic_DNA"/>
</dbReference>
<dbReference type="SMART" id="SM00698">
    <property type="entry name" value="MORN"/>
    <property type="match status" value="9"/>
</dbReference>
<proteinExistence type="predicted"/>
<evidence type="ECO:0000313" key="3">
    <source>
        <dbReference type="EMBL" id="MCJ0971848.1"/>
    </source>
</evidence>
<dbReference type="Gene3D" id="2.20.110.10">
    <property type="entry name" value="Histone H3 K4-specific methyltransferase SET7/9 N-terminal domain"/>
    <property type="match status" value="5"/>
</dbReference>
<comment type="caution">
    <text evidence="3">The sequence shown here is derived from an EMBL/GenBank/DDBJ whole genome shotgun (WGS) entry which is preliminary data.</text>
</comment>
<dbReference type="InterPro" id="IPR029030">
    <property type="entry name" value="Caspase-like_dom_sf"/>
</dbReference>
<dbReference type="RefSeq" id="WP_243604051.1">
    <property type="nucleotide sequence ID" value="NZ_JALGRD010000001.1"/>
</dbReference>
<dbReference type="InterPro" id="IPR003409">
    <property type="entry name" value="MORN"/>
</dbReference>
<reference evidence="3" key="1">
    <citation type="submission" date="2022-03" db="EMBL/GenBank/DDBJ databases">
        <title>Pseudomonas marianensis sp. nov., a marine bacterium isolated from deep-sea sediments of the Mariana Trench.</title>
        <authorList>
            <person name="Wei Y."/>
        </authorList>
    </citation>
    <scope>NUCLEOTIDE SEQUENCE</scope>
    <source>
        <strain evidence="3">PS1</strain>
    </source>
</reference>
<dbReference type="PANTHER" id="PTHR43215">
    <property type="entry name" value="RADIAL SPOKE HEAD 1 HOMOLOG"/>
    <property type="match status" value="1"/>
</dbReference>
<evidence type="ECO:0000256" key="1">
    <source>
        <dbReference type="ARBA" id="ARBA00022737"/>
    </source>
</evidence>
<accession>A0A9X1VZU5</accession>
<keyword evidence="1" id="KW-0677">Repeat</keyword>
<evidence type="ECO:0000259" key="2">
    <source>
        <dbReference type="PROSITE" id="PS50208"/>
    </source>
</evidence>
<dbReference type="Pfam" id="PF02493">
    <property type="entry name" value="MORN"/>
    <property type="match status" value="10"/>
</dbReference>
<dbReference type="SUPFAM" id="SSF52129">
    <property type="entry name" value="Caspase-like"/>
    <property type="match status" value="1"/>
</dbReference>
<gene>
    <name evidence="3" type="ORF">MST27_00515</name>
</gene>
<dbReference type="InterPro" id="IPR001096">
    <property type="entry name" value="Peptidase_C13"/>
</dbReference>
<dbReference type="Gene3D" id="3.40.50.1460">
    <property type="match status" value="1"/>
</dbReference>
<protein>
    <submittedName>
        <fullName evidence="3">Caspase family protein</fullName>
    </submittedName>
</protein>
<organism evidence="3 4">
    <name type="scientific">Stutzerimonas marianensis</name>
    <dbReference type="NCBI Taxonomy" id="2929513"/>
    <lineage>
        <taxon>Bacteria</taxon>
        <taxon>Pseudomonadati</taxon>
        <taxon>Pseudomonadota</taxon>
        <taxon>Gammaproteobacteria</taxon>
        <taxon>Pseudomonadales</taxon>
        <taxon>Pseudomonadaceae</taxon>
        <taxon>Stutzerimonas</taxon>
    </lineage>
</organism>
<sequence>MRRLPSLVLIALLAGCGDGEPLLPADGVLPDGGRYRGEIIDGLLQGKGRIDYPNGSFYEGRFVDGRWAGLGVWQGANGDRYEGEFKDGLFDGQGRFSYAAGGVYEGLFQAGSLRGEGRYSEPGLSYEGQFKDDLYHGTGTLSTADGVVYQGAFSEGQPHGEGSRSDASGTLRGVFVAGQASGEGEFVGSSGERYVGHFEKDLFHGPGRYEDGEGNRWEGSFEHGALSGAGTYVGTDGTHYAGAFRTWQYHGEGRLTRPDGSRYEGGFKHGQYDGPGRLTEANGNVQSGLWQDGRLRQDGDGRRLPDPLELGLLNQGQLLQNALDAVRPSTSAAELYSLTFAGDGQQSVFLREVDYVDRLLAERFAARGQINLVNHRDHLADRPLATHEHLARAIRTLADRSGPEDLLFLYFTSHGSADHQLVVEQPRLALEDLPASELASLLRPLADRNKIIVISACYSGGFIEPLKSANTLIMTAARADRVSFGCSEEADFTYFGRALFAEALQQTRDIVQAFTLAQARVAEREQADHYQASEPQIWAPPGVVDHWHRLQPQPSPSD</sequence>
<dbReference type="SUPFAM" id="SSF82185">
    <property type="entry name" value="Histone H3 K4-specific methyltransferase SET7/9 N-terminal domain"/>
    <property type="match status" value="3"/>
</dbReference>
<feature type="domain" description="Caspase family p20" evidence="2">
    <location>
        <begin position="386"/>
        <end position="457"/>
    </location>
</feature>
<dbReference type="Proteomes" id="UP001139682">
    <property type="component" value="Unassembled WGS sequence"/>
</dbReference>
<dbReference type="AlphaFoldDB" id="A0A9X1VZU5"/>
<evidence type="ECO:0000313" key="4">
    <source>
        <dbReference type="Proteomes" id="UP001139682"/>
    </source>
</evidence>
<dbReference type="PROSITE" id="PS51257">
    <property type="entry name" value="PROKAR_LIPOPROTEIN"/>
    <property type="match status" value="1"/>
</dbReference>
<dbReference type="InterPro" id="IPR001309">
    <property type="entry name" value="Pept_C14_p20"/>
</dbReference>
<keyword evidence="4" id="KW-1185">Reference proteome</keyword>
<dbReference type="GO" id="GO:0006508">
    <property type="term" value="P:proteolysis"/>
    <property type="evidence" value="ECO:0007669"/>
    <property type="project" value="InterPro"/>
</dbReference>